<protein>
    <submittedName>
        <fullName evidence="3">CAAX protease self-immunity protein family</fullName>
    </submittedName>
</protein>
<keyword evidence="1" id="KW-0472">Membrane</keyword>
<comment type="caution">
    <text evidence="3">The sequence shown here is derived from an EMBL/GenBank/DDBJ whole genome shotgun (WGS) entry which is preliminary data.</text>
</comment>
<feature type="domain" description="CAAX prenyl protease 2/Lysostaphin resistance protein A-like" evidence="2">
    <location>
        <begin position="96"/>
        <end position="199"/>
    </location>
</feature>
<dbReference type="GO" id="GO:0080120">
    <property type="term" value="P:CAAX-box protein maturation"/>
    <property type="evidence" value="ECO:0007669"/>
    <property type="project" value="UniProtKB-ARBA"/>
</dbReference>
<gene>
    <name evidence="3" type="ORF">HJO_14777</name>
</gene>
<sequence>MLVQEIVNTLVQALVVLALAGIAYAFAGKRRGKFRAFTGLYLPPSRSWLTTGAAALVLIPLSLALVWFTPLKDTAAADNTITGMLAAKGFSAEIVAVILLIALVKTSFTEELFFRGLLAKRLIVWLGMPVGNTLHAALFGAIHLIIFVAPGGPDFSVPLAAGIFLIPAIGGWVMAWLNETVGDGSVLPGWFVHALTNLLAYPLLAFG</sequence>
<keyword evidence="1" id="KW-1133">Transmembrane helix</keyword>
<keyword evidence="4" id="KW-1185">Reference proteome</keyword>
<dbReference type="RefSeq" id="WP_051618658.1">
    <property type="nucleotide sequence ID" value="NZ_ARYK01000008.1"/>
</dbReference>
<keyword evidence="3" id="KW-0378">Hydrolase</keyword>
<reference evidence="3 4" key="1">
    <citation type="journal article" date="2014" name="Antonie Van Leeuwenhoek">
        <title>Hyphomonas beringensis sp. nov. and Hyphomonas chukchiensis sp. nov., isolated from surface seawater of the Bering Sea and Chukchi Sea.</title>
        <authorList>
            <person name="Li C."/>
            <person name="Lai Q."/>
            <person name="Li G."/>
            <person name="Dong C."/>
            <person name="Wang J."/>
            <person name="Liao Y."/>
            <person name="Shao Z."/>
        </authorList>
    </citation>
    <scope>NUCLEOTIDE SEQUENCE [LARGE SCALE GENOMIC DNA]</scope>
    <source>
        <strain evidence="3 4">MHS-2</strain>
    </source>
</reference>
<dbReference type="Pfam" id="PF02517">
    <property type="entry name" value="Rce1-like"/>
    <property type="match status" value="1"/>
</dbReference>
<evidence type="ECO:0000313" key="3">
    <source>
        <dbReference type="EMBL" id="KCZ89492.1"/>
    </source>
</evidence>
<name>A0A059FFW5_9PROT</name>
<dbReference type="InterPro" id="IPR003675">
    <property type="entry name" value="Rce1/LyrA-like_dom"/>
</dbReference>
<dbReference type="OrthoDB" id="193898at2"/>
<feature type="transmembrane region" description="Helical" evidence="1">
    <location>
        <begin position="6"/>
        <end position="27"/>
    </location>
</feature>
<keyword evidence="1" id="KW-0812">Transmembrane</keyword>
<accession>A0A059FFW5</accession>
<feature type="transmembrane region" description="Helical" evidence="1">
    <location>
        <begin position="155"/>
        <end position="177"/>
    </location>
</feature>
<organism evidence="3 4">
    <name type="scientific">Hyphomonas johnsonii MHS-2</name>
    <dbReference type="NCBI Taxonomy" id="1280950"/>
    <lineage>
        <taxon>Bacteria</taxon>
        <taxon>Pseudomonadati</taxon>
        <taxon>Pseudomonadota</taxon>
        <taxon>Alphaproteobacteria</taxon>
        <taxon>Hyphomonadales</taxon>
        <taxon>Hyphomonadaceae</taxon>
        <taxon>Hyphomonas</taxon>
    </lineage>
</organism>
<feature type="transmembrane region" description="Helical" evidence="1">
    <location>
        <begin position="189"/>
        <end position="206"/>
    </location>
</feature>
<dbReference type="GO" id="GO:0004175">
    <property type="term" value="F:endopeptidase activity"/>
    <property type="evidence" value="ECO:0007669"/>
    <property type="project" value="UniProtKB-ARBA"/>
</dbReference>
<evidence type="ECO:0000259" key="2">
    <source>
        <dbReference type="Pfam" id="PF02517"/>
    </source>
</evidence>
<feature type="transmembrane region" description="Helical" evidence="1">
    <location>
        <begin position="81"/>
        <end position="103"/>
    </location>
</feature>
<dbReference type="STRING" id="1280950.HJO_14777"/>
<evidence type="ECO:0000256" key="1">
    <source>
        <dbReference type="SAM" id="Phobius"/>
    </source>
</evidence>
<feature type="transmembrane region" description="Helical" evidence="1">
    <location>
        <begin position="123"/>
        <end position="149"/>
    </location>
</feature>
<evidence type="ECO:0000313" key="4">
    <source>
        <dbReference type="Proteomes" id="UP000025171"/>
    </source>
</evidence>
<keyword evidence="3" id="KW-0645">Protease</keyword>
<feature type="transmembrane region" description="Helical" evidence="1">
    <location>
        <begin position="48"/>
        <end position="69"/>
    </location>
</feature>
<dbReference type="eggNOG" id="COG1266">
    <property type="taxonomic scope" value="Bacteria"/>
</dbReference>
<dbReference type="PATRIC" id="fig|1280950.3.peg.2967"/>
<dbReference type="EMBL" id="ARYK01000008">
    <property type="protein sequence ID" value="KCZ89492.1"/>
    <property type="molecule type" value="Genomic_DNA"/>
</dbReference>
<dbReference type="Proteomes" id="UP000025171">
    <property type="component" value="Unassembled WGS sequence"/>
</dbReference>
<proteinExistence type="predicted"/>
<dbReference type="GO" id="GO:0006508">
    <property type="term" value="P:proteolysis"/>
    <property type="evidence" value="ECO:0007669"/>
    <property type="project" value="UniProtKB-KW"/>
</dbReference>
<dbReference type="AlphaFoldDB" id="A0A059FFW5"/>